<name>A0A8C4MYX2_EQUAS</name>
<feature type="compositionally biased region" description="Low complexity" evidence="4">
    <location>
        <begin position="479"/>
        <end position="523"/>
    </location>
</feature>
<feature type="compositionally biased region" description="Polar residues" evidence="4">
    <location>
        <begin position="429"/>
        <end position="441"/>
    </location>
</feature>
<feature type="compositionally biased region" description="Low complexity" evidence="4">
    <location>
        <begin position="81"/>
        <end position="97"/>
    </location>
</feature>
<dbReference type="PANTHER" id="PTHR15491:SF9">
    <property type="entry name" value="CIP1-INTERACTING ZINC FINGER PROTEIN"/>
    <property type="match status" value="1"/>
</dbReference>
<dbReference type="Pfam" id="PF12874">
    <property type="entry name" value="zf-met"/>
    <property type="match status" value="1"/>
</dbReference>
<feature type="region of interest" description="Disordered" evidence="4">
    <location>
        <begin position="585"/>
        <end position="612"/>
    </location>
</feature>
<protein>
    <submittedName>
        <fullName evidence="6">CDKN1A interacting zinc finger protein 1</fullName>
    </submittedName>
</protein>
<feature type="domain" description="C2H2-type" evidence="5">
    <location>
        <begin position="773"/>
        <end position="795"/>
    </location>
</feature>
<dbReference type="Ensembl" id="ENSEAST00005032562.2">
    <property type="protein sequence ID" value="ENSEASP00005029962.2"/>
    <property type="gene ID" value="ENSEASG00005020348.2"/>
</dbReference>
<dbReference type="InterPro" id="IPR003604">
    <property type="entry name" value="Matrin/U1-like-C_Znf_C2H2"/>
</dbReference>
<dbReference type="Pfam" id="PF12171">
    <property type="entry name" value="zf-C2H2_jaz"/>
    <property type="match status" value="1"/>
</dbReference>
<dbReference type="InterPro" id="IPR056345">
    <property type="entry name" value="Znf-C2H2_CIZ1"/>
</dbReference>
<dbReference type="GO" id="GO:0032298">
    <property type="term" value="P:positive regulation of DNA-templated DNA replication initiation"/>
    <property type="evidence" value="ECO:0007669"/>
    <property type="project" value="Ensembl"/>
</dbReference>
<gene>
    <name evidence="6" type="primary">CIZ1</name>
</gene>
<feature type="compositionally biased region" description="Polar residues" evidence="4">
    <location>
        <begin position="979"/>
        <end position="988"/>
    </location>
</feature>
<keyword evidence="7" id="KW-1185">Reference proteome</keyword>
<dbReference type="GO" id="GO:0005654">
    <property type="term" value="C:nucleoplasm"/>
    <property type="evidence" value="ECO:0007669"/>
    <property type="project" value="Ensembl"/>
</dbReference>
<dbReference type="GO" id="GO:0005886">
    <property type="term" value="C:plasma membrane"/>
    <property type="evidence" value="ECO:0007669"/>
    <property type="project" value="Ensembl"/>
</dbReference>
<sequence length="1005" mass="110620">MDSGRLHAPSHPNPARGRGSRDSGGRGAVGWGRSSWKSPSMSPPDDRPLWTADGPWAQSRPCPMRRTRDGGSAPPEAPSQPGAEPAARQAPAAMFNQQQQLQQQQFQQLQQQQLQQQQQMQQQQLLQLQQLLQQSPPQAPLPMAVSRGLPQQQPQQQLLNLQGTNSASLFNGSMLQRALLLQQLQGLDQFAMPPAAYDSAGLPMPTATLGNLRSYSLATPNLTAPSLPAPPLATPNLQQFFPQATRQSLLGPPPVGVPINPSQLNLSGRTPQKQARTPSSTTPNRKDSSSQTMPVEDKSDPPEGSEEATEPQTDTPEDQDTSPSPDGITKEKGTPAPEPESCEASEPPAKRSKSSEGPTEKGPPGQLQAKVQPQARMTAPKQTQTPELLPEPQEARVQPRFQPRVLQIQAQVQPQTQLQMPPVDVQVQPKLQKQAQTQTSPEHLVLQQVQLKLQKQAEPQKQVQSQMQPQAHSKPPRQAEPQKQVQPQMQPQAHSQPPRQAQPQLQKQAQTQTYPQAQAEAQPRVQPLEQPREQPPMQLPVQPLDQTQGQPQTQSQVSLPASEQTPVLVHSTVLETPPDTVEARAGLEEASPEPAGAQVSMEESQEELTSGLDVGECEKRAREMLGMWGAGGSLKVTILQSSDSRAFSTVSLAPGPRSGDSTSAAPAAASAPSKQALQFFCYICKANCSSQQEFQDHMSGAQHQQRLGEIQHMSQACLLSLLPVPRDVLEREDEEPPPRRWCNTCQVYYVGDLIQHRRTQDHKIAKQSLRPFCTICNRYFKTPRKFVEHVKSQGHKDKVKELKMLEKEIAGQDEDHFITVDAVGCFEGDEEEEDDDDEEEEEIEVEEEFCKQVRSRDISIEEWKGSETYSPNTAYGVDFLVPVMGYICRICHKFYHSNSGAQLSHCKTLAHFENLQKYKKAKNPSPTSRPVSRRCAINARNALTALFTSGGRPPSQPSAQDTAKTSSKNASSTTAIQGPAQNASSSEKPSMVSRRNHHSLHHGHS</sequence>
<feature type="compositionally biased region" description="Low complexity" evidence="4">
    <location>
        <begin position="962"/>
        <end position="975"/>
    </location>
</feature>
<dbReference type="AlphaFoldDB" id="A0A8C4MYX2"/>
<dbReference type="GO" id="GO:0030332">
    <property type="term" value="F:cyclin binding"/>
    <property type="evidence" value="ECO:0007669"/>
    <property type="project" value="Ensembl"/>
</dbReference>
<dbReference type="InterPro" id="IPR013087">
    <property type="entry name" value="Znf_C2H2_type"/>
</dbReference>
<dbReference type="SUPFAM" id="SSF57667">
    <property type="entry name" value="beta-beta-alpha zinc fingers"/>
    <property type="match status" value="2"/>
</dbReference>
<reference evidence="6 7" key="1">
    <citation type="journal article" date="2020" name="Nat. Commun.">
        <title>Donkey genomes provide new insights into domestication and selection for coat color.</title>
        <authorList>
            <person name="Wang"/>
            <person name="C."/>
            <person name="Li"/>
            <person name="H."/>
            <person name="Guo"/>
            <person name="Y."/>
            <person name="Huang"/>
            <person name="J."/>
            <person name="Sun"/>
            <person name="Y."/>
            <person name="Min"/>
            <person name="J."/>
            <person name="Wang"/>
            <person name="J."/>
            <person name="Fang"/>
            <person name="X."/>
            <person name="Zhao"/>
            <person name="Z."/>
            <person name="Wang"/>
            <person name="S."/>
            <person name="Zhang"/>
            <person name="Y."/>
            <person name="Liu"/>
            <person name="Q."/>
            <person name="Jiang"/>
            <person name="Q."/>
            <person name="Wang"/>
            <person name="X."/>
            <person name="Guo"/>
            <person name="Y."/>
            <person name="Yang"/>
            <person name="C."/>
            <person name="Wang"/>
            <person name="Y."/>
            <person name="Tian"/>
            <person name="F."/>
            <person name="Zhuang"/>
            <person name="G."/>
            <person name="Fan"/>
            <person name="Y."/>
            <person name="Gao"/>
            <person name="Q."/>
            <person name="Li"/>
            <person name="Y."/>
            <person name="Ju"/>
            <person name="Z."/>
            <person name="Li"/>
            <person name="J."/>
            <person name="Li"/>
            <person name="R."/>
            <person name="Hou"/>
            <person name="M."/>
            <person name="Yang"/>
            <person name="G."/>
            <person name="Liu"/>
            <person name="G."/>
            <person name="Liu"/>
            <person name="W."/>
            <person name="Guo"/>
            <person name="J."/>
            <person name="Pan"/>
            <person name="S."/>
            <person name="Fan"/>
            <person name="G."/>
            <person name="Zhang"/>
            <person name="W."/>
            <person name="Zhang"/>
            <person name="R."/>
            <person name="Yu"/>
            <person name="J."/>
            <person name="Zhang"/>
            <person name="X."/>
            <person name="Yin"/>
            <person name="Q."/>
            <person name="Ji"/>
            <person name="C."/>
            <person name="Jin"/>
            <person name="Y."/>
            <person name="Yue"/>
            <person name="G."/>
            <person name="Liu"/>
            <person name="M."/>
            <person name="Xu"/>
            <person name="J."/>
            <person name="Liu"/>
            <person name="S."/>
            <person name="Jordana"/>
            <person name="J."/>
            <person name="Noce"/>
            <person name="A."/>
            <person name="Amills"/>
            <person name="M."/>
            <person name="Wu"/>
            <person name="D.D."/>
            <person name="Li"/>
            <person name="S."/>
            <person name="Zhou"/>
            <person name="X. and Zhong"/>
            <person name="J."/>
        </authorList>
    </citation>
    <scope>NUCLEOTIDE SEQUENCE [LARGE SCALE GENOMIC DNA]</scope>
</reference>
<dbReference type="InterPro" id="IPR026811">
    <property type="entry name" value="CIZ1"/>
</dbReference>
<evidence type="ECO:0000313" key="6">
    <source>
        <dbReference type="Ensembl" id="ENSEASP00005029962.2"/>
    </source>
</evidence>
<feature type="compositionally biased region" description="Basic residues" evidence="4">
    <location>
        <begin position="994"/>
        <end position="1005"/>
    </location>
</feature>
<proteinExistence type="predicted"/>
<dbReference type="SMART" id="SM00355">
    <property type="entry name" value="ZnF_C2H2"/>
    <property type="match status" value="3"/>
</dbReference>
<dbReference type="Proteomes" id="UP000694387">
    <property type="component" value="Chromosome 10"/>
</dbReference>
<dbReference type="InterPro" id="IPR036236">
    <property type="entry name" value="Znf_C2H2_sf"/>
</dbReference>
<feature type="compositionally biased region" description="Polar residues" evidence="4">
    <location>
        <begin position="408"/>
        <end position="419"/>
    </location>
</feature>
<evidence type="ECO:0000259" key="5">
    <source>
        <dbReference type="PROSITE" id="PS00028"/>
    </source>
</evidence>
<evidence type="ECO:0000256" key="3">
    <source>
        <dbReference type="ARBA" id="ARBA00022833"/>
    </source>
</evidence>
<feature type="region of interest" description="Disordered" evidence="4">
    <location>
        <begin position="946"/>
        <end position="1005"/>
    </location>
</feature>
<keyword evidence="2" id="KW-0863">Zinc-finger</keyword>
<dbReference type="GO" id="GO:0008270">
    <property type="term" value="F:zinc ion binding"/>
    <property type="evidence" value="ECO:0007669"/>
    <property type="project" value="UniProtKB-KW"/>
</dbReference>
<dbReference type="Pfam" id="PF23330">
    <property type="entry name" value="zf-C2H2_14"/>
    <property type="match status" value="1"/>
</dbReference>
<dbReference type="GO" id="GO:0060816">
    <property type="term" value="P:random inactivation of X chromosome"/>
    <property type="evidence" value="ECO:0007669"/>
    <property type="project" value="Ensembl"/>
</dbReference>
<feature type="compositionally biased region" description="Acidic residues" evidence="4">
    <location>
        <begin position="303"/>
        <end position="320"/>
    </location>
</feature>
<dbReference type="Gene3D" id="3.30.160.60">
    <property type="entry name" value="Classic Zinc Finger"/>
    <property type="match status" value="2"/>
</dbReference>
<evidence type="ECO:0000256" key="4">
    <source>
        <dbReference type="SAM" id="MobiDB-lite"/>
    </source>
</evidence>
<organism evidence="6 7">
    <name type="scientific">Equus asinus</name>
    <name type="common">Donkey</name>
    <name type="synonym">Equus africanus asinus</name>
    <dbReference type="NCBI Taxonomy" id="9793"/>
    <lineage>
        <taxon>Eukaryota</taxon>
        <taxon>Metazoa</taxon>
        <taxon>Chordata</taxon>
        <taxon>Craniata</taxon>
        <taxon>Vertebrata</taxon>
        <taxon>Euteleostomi</taxon>
        <taxon>Mammalia</taxon>
        <taxon>Eutheria</taxon>
        <taxon>Laurasiatheria</taxon>
        <taxon>Perissodactyla</taxon>
        <taxon>Equidae</taxon>
        <taxon>Equus</taxon>
    </lineage>
</organism>
<reference evidence="6" key="2">
    <citation type="submission" date="2025-08" db="UniProtKB">
        <authorList>
            <consortium name="Ensembl"/>
        </authorList>
    </citation>
    <scope>IDENTIFICATION</scope>
</reference>
<feature type="region of interest" description="Disordered" evidence="4">
    <location>
        <begin position="1"/>
        <end position="97"/>
    </location>
</feature>
<keyword evidence="1" id="KW-0479">Metal-binding</keyword>
<dbReference type="PROSITE" id="PS00028">
    <property type="entry name" value="ZINC_FINGER_C2H2_1"/>
    <property type="match status" value="1"/>
</dbReference>
<keyword evidence="3" id="KW-0862">Zinc</keyword>
<dbReference type="GO" id="GO:0051457">
    <property type="term" value="P:maintenance of protein location in nucleus"/>
    <property type="evidence" value="ECO:0007669"/>
    <property type="project" value="Ensembl"/>
</dbReference>
<accession>A0A8C4MYX2</accession>
<dbReference type="PANTHER" id="PTHR15491">
    <property type="match status" value="1"/>
</dbReference>
<feature type="compositionally biased region" description="Low complexity" evidence="4">
    <location>
        <begin position="444"/>
        <end position="470"/>
    </location>
</feature>
<dbReference type="InterPro" id="IPR022755">
    <property type="entry name" value="Znf_C2H2_jaz"/>
</dbReference>
<dbReference type="GeneTree" id="ENSGT00440000039084"/>
<dbReference type="GO" id="GO:0003676">
    <property type="term" value="F:nucleic acid binding"/>
    <property type="evidence" value="ECO:0007669"/>
    <property type="project" value="InterPro"/>
</dbReference>
<feature type="compositionally biased region" description="Polar residues" evidence="4">
    <location>
        <begin position="260"/>
        <end position="293"/>
    </location>
</feature>
<feature type="compositionally biased region" description="Low complexity" evidence="4">
    <location>
        <begin position="541"/>
        <end position="559"/>
    </location>
</feature>
<reference evidence="6" key="3">
    <citation type="submission" date="2025-09" db="UniProtKB">
        <authorList>
            <consortium name="Ensembl"/>
        </authorList>
    </citation>
    <scope>IDENTIFICATION</scope>
</reference>
<evidence type="ECO:0000256" key="2">
    <source>
        <dbReference type="ARBA" id="ARBA00022771"/>
    </source>
</evidence>
<dbReference type="SMART" id="SM00451">
    <property type="entry name" value="ZnF_U1"/>
    <property type="match status" value="3"/>
</dbReference>
<feature type="region of interest" description="Disordered" evidence="4">
    <location>
        <begin position="247"/>
        <end position="567"/>
    </location>
</feature>
<evidence type="ECO:0000313" key="7">
    <source>
        <dbReference type="Proteomes" id="UP000694387"/>
    </source>
</evidence>
<evidence type="ECO:0000256" key="1">
    <source>
        <dbReference type="ARBA" id="ARBA00022723"/>
    </source>
</evidence>